<dbReference type="InterPro" id="IPR001296">
    <property type="entry name" value="Glyco_trans_1"/>
</dbReference>
<gene>
    <name evidence="8 11" type="primary">glgA</name>
    <name evidence="11" type="ORF">GCM10011499_15290</name>
</gene>
<dbReference type="Proteomes" id="UP000596977">
    <property type="component" value="Unassembled WGS sequence"/>
</dbReference>
<evidence type="ECO:0000256" key="7">
    <source>
        <dbReference type="ARBA" id="ARBA00023056"/>
    </source>
</evidence>
<evidence type="ECO:0000256" key="8">
    <source>
        <dbReference type="HAMAP-Rule" id="MF_00484"/>
    </source>
</evidence>
<dbReference type="PANTHER" id="PTHR45825:SF11">
    <property type="entry name" value="ALPHA AMYLASE DOMAIN-CONTAINING PROTEIN"/>
    <property type="match status" value="1"/>
</dbReference>
<comment type="similarity">
    <text evidence="4 8">Belongs to the glycosyltransferase 1 family. Bacterial/plant glycogen synthase subfamily.</text>
</comment>
<evidence type="ECO:0000256" key="5">
    <source>
        <dbReference type="ARBA" id="ARBA00022676"/>
    </source>
</evidence>
<dbReference type="Pfam" id="PF08323">
    <property type="entry name" value="Glyco_transf_5"/>
    <property type="match status" value="1"/>
</dbReference>
<dbReference type="GO" id="GO:0004373">
    <property type="term" value="F:alpha-1,4-glucan glucosyltransferase (UDP-glucose donor) activity"/>
    <property type="evidence" value="ECO:0007669"/>
    <property type="project" value="InterPro"/>
</dbReference>
<dbReference type="OrthoDB" id="9808590at2"/>
<evidence type="ECO:0000256" key="3">
    <source>
        <dbReference type="ARBA" id="ARBA00004964"/>
    </source>
</evidence>
<evidence type="ECO:0000256" key="2">
    <source>
        <dbReference type="ARBA" id="ARBA00002764"/>
    </source>
</evidence>
<dbReference type="GO" id="GO:0009011">
    <property type="term" value="F:alpha-1,4-glucan glucosyltransferase (ADP-glucose donor) activity"/>
    <property type="evidence" value="ECO:0007669"/>
    <property type="project" value="UniProtKB-UniRule"/>
</dbReference>
<evidence type="ECO:0000256" key="1">
    <source>
        <dbReference type="ARBA" id="ARBA00001478"/>
    </source>
</evidence>
<organism evidence="11 12">
    <name type="scientific">Pelagibacterium lentulum</name>
    <dbReference type="NCBI Taxonomy" id="2029865"/>
    <lineage>
        <taxon>Bacteria</taxon>
        <taxon>Pseudomonadati</taxon>
        <taxon>Pseudomonadota</taxon>
        <taxon>Alphaproteobacteria</taxon>
        <taxon>Hyphomicrobiales</taxon>
        <taxon>Devosiaceae</taxon>
        <taxon>Pelagibacterium</taxon>
    </lineage>
</organism>
<sequence length="479" mass="51338">MDVLSVTSEIFPLVKTGGLADVAGALPLALAAHDISVRTLVPGYPAVTNALKRGRVVAEIGDLFGGSAKLVAARVGGLDLIVLDAEHLFDRPGGIYVDDFGKDWTDNWQRFAALSWVAAELAKGMVEGYRPRIIHAHDWQAAMVAAYVAFGGDQQTRVVVTIHNIAFQGQFGADIFPHLRLPDAAFTMHGVEYYGGVGFLKGGLQCAHAITTVSPTYAREIRTPEYGMGLEGLLNQRGYDLHGILNGIDPVAWNPQTDPALAANYAAANTKKRSVNKLALTSRFNLDHSEGPLFGLVSRLTWQKGIDLIAANIDWLVSLGGQLAVLGSGEAHLEAAMADAAVRHPGRVGFVQGYDEDLSHLMQGGSDIMLVPSRFEPCGLTQLYGLRYGAVPLVSRVGGLADTVIDANEAAIEAGVATGIQFSPVDSQTLGEAILRAINLYAEPETWSRMQRKGMKTDVSWNNSAGKYAMLYQNLAADQ</sequence>
<comment type="caution">
    <text evidence="11">The sequence shown here is derived from an EMBL/GenBank/DDBJ whole genome shotgun (WGS) entry which is preliminary data.</text>
</comment>
<reference evidence="11 12" key="1">
    <citation type="journal article" date="2014" name="Int. J. Syst. Evol. Microbiol.">
        <title>Complete genome sequence of Corynebacterium casei LMG S-19264T (=DSM 44701T), isolated from a smear-ripened cheese.</title>
        <authorList>
            <consortium name="US DOE Joint Genome Institute (JGI-PGF)"/>
            <person name="Walter F."/>
            <person name="Albersmeier A."/>
            <person name="Kalinowski J."/>
            <person name="Ruckert C."/>
        </authorList>
    </citation>
    <scope>NUCLEOTIDE SEQUENCE [LARGE SCALE GENOMIC DNA]</scope>
    <source>
        <strain evidence="11 12">CGMCC 1.15896</strain>
    </source>
</reference>
<comment type="function">
    <text evidence="2 8">Synthesizes alpha-1,4-glucan chains using ADP-glucose.</text>
</comment>
<feature type="domain" description="Starch synthase catalytic" evidence="10">
    <location>
        <begin position="3"/>
        <end position="235"/>
    </location>
</feature>
<dbReference type="HAMAP" id="MF_00484">
    <property type="entry name" value="Glycogen_synth"/>
    <property type="match status" value="1"/>
</dbReference>
<dbReference type="NCBIfam" id="TIGR02095">
    <property type="entry name" value="glgA"/>
    <property type="match status" value="1"/>
</dbReference>
<evidence type="ECO:0000256" key="4">
    <source>
        <dbReference type="ARBA" id="ARBA00010281"/>
    </source>
</evidence>
<dbReference type="InterPro" id="IPR013534">
    <property type="entry name" value="Starch_synth_cat_dom"/>
</dbReference>
<dbReference type="GO" id="GO:0005978">
    <property type="term" value="P:glycogen biosynthetic process"/>
    <property type="evidence" value="ECO:0007669"/>
    <property type="project" value="UniProtKB-UniRule"/>
</dbReference>
<dbReference type="SUPFAM" id="SSF53756">
    <property type="entry name" value="UDP-Glycosyltransferase/glycogen phosphorylase"/>
    <property type="match status" value="1"/>
</dbReference>
<name>A0A916RAB2_9HYPH</name>
<evidence type="ECO:0000313" key="11">
    <source>
        <dbReference type="EMBL" id="GGA46470.1"/>
    </source>
</evidence>
<dbReference type="EC" id="2.4.1.21" evidence="8"/>
<keyword evidence="6 8" id="KW-0808">Transferase</keyword>
<evidence type="ECO:0000313" key="12">
    <source>
        <dbReference type="Proteomes" id="UP000596977"/>
    </source>
</evidence>
<accession>A0A916RAB2</accession>
<dbReference type="InterPro" id="IPR011835">
    <property type="entry name" value="GS/SS"/>
</dbReference>
<feature type="binding site" evidence="8">
    <location>
        <position position="15"/>
    </location>
    <ligand>
        <name>ADP-alpha-D-glucose</name>
        <dbReference type="ChEBI" id="CHEBI:57498"/>
    </ligand>
</feature>
<feature type="domain" description="Glycosyl transferase family 1" evidence="9">
    <location>
        <begin position="289"/>
        <end position="452"/>
    </location>
</feature>
<comment type="pathway">
    <text evidence="3 8">Glycan biosynthesis; glycogen biosynthesis.</text>
</comment>
<keyword evidence="12" id="KW-1185">Reference proteome</keyword>
<keyword evidence="5 8" id="KW-0328">Glycosyltransferase</keyword>
<evidence type="ECO:0000259" key="10">
    <source>
        <dbReference type="Pfam" id="PF08323"/>
    </source>
</evidence>
<dbReference type="Gene3D" id="3.40.50.2000">
    <property type="entry name" value="Glycogen Phosphorylase B"/>
    <property type="match status" value="2"/>
</dbReference>
<evidence type="ECO:0000256" key="6">
    <source>
        <dbReference type="ARBA" id="ARBA00022679"/>
    </source>
</evidence>
<dbReference type="PANTHER" id="PTHR45825">
    <property type="entry name" value="GRANULE-BOUND STARCH SYNTHASE 1, CHLOROPLASTIC/AMYLOPLASTIC"/>
    <property type="match status" value="1"/>
</dbReference>
<dbReference type="CDD" id="cd03791">
    <property type="entry name" value="GT5_Glycogen_synthase_DULL1-like"/>
    <property type="match status" value="1"/>
</dbReference>
<dbReference type="EMBL" id="BMKB01000002">
    <property type="protein sequence ID" value="GGA46470.1"/>
    <property type="molecule type" value="Genomic_DNA"/>
</dbReference>
<comment type="catalytic activity">
    <reaction evidence="1 8">
        <text>[(1-&gt;4)-alpha-D-glucosyl](n) + ADP-alpha-D-glucose = [(1-&gt;4)-alpha-D-glucosyl](n+1) + ADP + H(+)</text>
        <dbReference type="Rhea" id="RHEA:18189"/>
        <dbReference type="Rhea" id="RHEA-COMP:9584"/>
        <dbReference type="Rhea" id="RHEA-COMP:9587"/>
        <dbReference type="ChEBI" id="CHEBI:15378"/>
        <dbReference type="ChEBI" id="CHEBI:15444"/>
        <dbReference type="ChEBI" id="CHEBI:57498"/>
        <dbReference type="ChEBI" id="CHEBI:456216"/>
        <dbReference type="EC" id="2.4.1.21"/>
    </reaction>
</comment>
<dbReference type="RefSeq" id="WP_127073969.1">
    <property type="nucleotide sequence ID" value="NZ_BMKB01000002.1"/>
</dbReference>
<dbReference type="GO" id="GO:0005829">
    <property type="term" value="C:cytosol"/>
    <property type="evidence" value="ECO:0007669"/>
    <property type="project" value="TreeGrafter"/>
</dbReference>
<evidence type="ECO:0000259" key="9">
    <source>
        <dbReference type="Pfam" id="PF00534"/>
    </source>
</evidence>
<dbReference type="NCBIfam" id="NF001899">
    <property type="entry name" value="PRK00654.1-2"/>
    <property type="match status" value="1"/>
</dbReference>
<dbReference type="AlphaFoldDB" id="A0A916RAB2"/>
<dbReference type="Pfam" id="PF00534">
    <property type="entry name" value="Glycos_transf_1"/>
    <property type="match status" value="1"/>
</dbReference>
<proteinExistence type="inferred from homology"/>
<protein>
    <recommendedName>
        <fullName evidence="8">Glycogen synthase</fullName>
        <ecNumber evidence="8">2.4.1.21</ecNumber>
    </recommendedName>
    <alternativeName>
        <fullName evidence="8">Starch [bacterial glycogen] synthase</fullName>
    </alternativeName>
</protein>
<keyword evidence="7 8" id="KW-0320">Glycogen biosynthesis</keyword>